<evidence type="ECO:0000313" key="2">
    <source>
        <dbReference type="Proteomes" id="UP000887013"/>
    </source>
</evidence>
<name>A0A8X6U5S4_NEPPI</name>
<proteinExistence type="predicted"/>
<comment type="caution">
    <text evidence="1">The sequence shown here is derived from an EMBL/GenBank/DDBJ whole genome shotgun (WGS) entry which is preliminary data.</text>
</comment>
<dbReference type="OrthoDB" id="6452570at2759"/>
<accession>A0A8X6U5S4</accession>
<sequence length="94" mass="10750">MLNALALPVRLTQKVQMKSNCFTRNAKLFCKFATRSTTVLLNSRLKDFVIQGVWLPTVKFITEGQVSRPKYLKPMPCNTFIHSTIPKRLTYSAT</sequence>
<dbReference type="Proteomes" id="UP000887013">
    <property type="component" value="Unassembled WGS sequence"/>
</dbReference>
<protein>
    <submittedName>
        <fullName evidence="1">Uncharacterized protein</fullName>
    </submittedName>
</protein>
<dbReference type="EMBL" id="BMAW01023587">
    <property type="protein sequence ID" value="GFT83428.1"/>
    <property type="molecule type" value="Genomic_DNA"/>
</dbReference>
<dbReference type="AlphaFoldDB" id="A0A8X6U5S4"/>
<evidence type="ECO:0000313" key="1">
    <source>
        <dbReference type="EMBL" id="GFT83428.1"/>
    </source>
</evidence>
<gene>
    <name evidence="1" type="ORF">NPIL_304841</name>
</gene>
<keyword evidence="2" id="KW-1185">Reference proteome</keyword>
<organism evidence="1 2">
    <name type="scientific">Nephila pilipes</name>
    <name type="common">Giant wood spider</name>
    <name type="synonym">Nephila maculata</name>
    <dbReference type="NCBI Taxonomy" id="299642"/>
    <lineage>
        <taxon>Eukaryota</taxon>
        <taxon>Metazoa</taxon>
        <taxon>Ecdysozoa</taxon>
        <taxon>Arthropoda</taxon>
        <taxon>Chelicerata</taxon>
        <taxon>Arachnida</taxon>
        <taxon>Araneae</taxon>
        <taxon>Araneomorphae</taxon>
        <taxon>Entelegynae</taxon>
        <taxon>Araneoidea</taxon>
        <taxon>Nephilidae</taxon>
        <taxon>Nephila</taxon>
    </lineage>
</organism>
<reference evidence="1" key="1">
    <citation type="submission" date="2020-08" db="EMBL/GenBank/DDBJ databases">
        <title>Multicomponent nature underlies the extraordinary mechanical properties of spider dragline silk.</title>
        <authorList>
            <person name="Kono N."/>
            <person name="Nakamura H."/>
            <person name="Mori M."/>
            <person name="Yoshida Y."/>
            <person name="Ohtoshi R."/>
            <person name="Malay A.D."/>
            <person name="Moran D.A.P."/>
            <person name="Tomita M."/>
            <person name="Numata K."/>
            <person name="Arakawa K."/>
        </authorList>
    </citation>
    <scope>NUCLEOTIDE SEQUENCE</scope>
</reference>